<dbReference type="EMBL" id="FXUF01000001">
    <property type="protein sequence ID" value="SMP40000.1"/>
    <property type="molecule type" value="Genomic_DNA"/>
</dbReference>
<dbReference type="GO" id="GO:0016779">
    <property type="term" value="F:nucleotidyltransferase activity"/>
    <property type="evidence" value="ECO:0007669"/>
    <property type="project" value="UniProtKB-KW"/>
</dbReference>
<proteinExistence type="inferred from homology"/>
<keyword evidence="1" id="KW-0479">Metal-binding</keyword>
<dbReference type="PANTHER" id="PTHR10192:SF28">
    <property type="entry name" value="MOLYBDOPTERIN MOLYBDENUMTRANSFERASE"/>
    <property type="match status" value="1"/>
</dbReference>
<keyword evidence="3" id="KW-0548">Nucleotidyltransferase</keyword>
<gene>
    <name evidence="3" type="ORF">SAMN06296020_101309</name>
</gene>
<comment type="caution">
    <text evidence="3">The sequence shown here is derived from an EMBL/GenBank/DDBJ whole genome shotgun (WGS) entry which is preliminary data.</text>
</comment>
<dbReference type="GO" id="GO:0061599">
    <property type="term" value="F:molybdopterin molybdotransferase activity"/>
    <property type="evidence" value="ECO:0007669"/>
    <property type="project" value="UniProtKB-UniRule"/>
</dbReference>
<dbReference type="Pfam" id="PF00994">
    <property type="entry name" value="MoCF_biosynth"/>
    <property type="match status" value="1"/>
</dbReference>
<dbReference type="InterPro" id="IPR001453">
    <property type="entry name" value="MoaB/Mog_dom"/>
</dbReference>
<keyword evidence="4" id="KW-1185">Reference proteome</keyword>
<evidence type="ECO:0000259" key="2">
    <source>
        <dbReference type="SMART" id="SM00852"/>
    </source>
</evidence>
<dbReference type="GO" id="GO:0046872">
    <property type="term" value="F:metal ion binding"/>
    <property type="evidence" value="ECO:0007669"/>
    <property type="project" value="UniProtKB-UniRule"/>
</dbReference>
<dbReference type="InterPro" id="IPR036425">
    <property type="entry name" value="MoaB/Mog-like_dom_sf"/>
</dbReference>
<feature type="domain" description="MoaB/Mog" evidence="2">
    <location>
        <begin position="174"/>
        <end position="306"/>
    </location>
</feature>
<accession>A0AA45WSY8</accession>
<dbReference type="SMART" id="SM00852">
    <property type="entry name" value="MoCF_biosynth"/>
    <property type="match status" value="1"/>
</dbReference>
<dbReference type="SUPFAM" id="SSF53218">
    <property type="entry name" value="Molybdenum cofactor biosynthesis proteins"/>
    <property type="match status" value="1"/>
</dbReference>
<comment type="catalytic activity">
    <reaction evidence="1">
        <text>adenylyl-molybdopterin + molybdate = Mo-molybdopterin + AMP + H(+)</text>
        <dbReference type="Rhea" id="RHEA:35047"/>
        <dbReference type="ChEBI" id="CHEBI:15378"/>
        <dbReference type="ChEBI" id="CHEBI:36264"/>
        <dbReference type="ChEBI" id="CHEBI:62727"/>
        <dbReference type="ChEBI" id="CHEBI:71302"/>
        <dbReference type="ChEBI" id="CHEBI:456215"/>
    </reaction>
</comment>
<dbReference type="AlphaFoldDB" id="A0AA45WSY8"/>
<comment type="function">
    <text evidence="1">Catalyzes the insertion of molybdate into adenylated molybdopterin with the concomitant release of AMP.</text>
</comment>
<keyword evidence="1" id="KW-0808">Transferase</keyword>
<comment type="pathway">
    <text evidence="1">Cofactor biosynthesis; molybdopterin biosynthesis.</text>
</comment>
<dbReference type="Gene3D" id="3.40.980.10">
    <property type="entry name" value="MoaB/Mog-like domain"/>
    <property type="match status" value="1"/>
</dbReference>
<evidence type="ECO:0000313" key="3">
    <source>
        <dbReference type="EMBL" id="SMP40000.1"/>
    </source>
</evidence>
<keyword evidence="1" id="KW-0460">Magnesium</keyword>
<evidence type="ECO:0000256" key="1">
    <source>
        <dbReference type="RuleBase" id="RU365090"/>
    </source>
</evidence>
<dbReference type="GO" id="GO:0005829">
    <property type="term" value="C:cytosol"/>
    <property type="evidence" value="ECO:0007669"/>
    <property type="project" value="TreeGrafter"/>
</dbReference>
<comment type="cofactor">
    <cofactor evidence="1">
        <name>Mg(2+)</name>
        <dbReference type="ChEBI" id="CHEBI:18420"/>
    </cofactor>
</comment>
<dbReference type="GO" id="GO:0006777">
    <property type="term" value="P:Mo-molybdopterin cofactor biosynthetic process"/>
    <property type="evidence" value="ECO:0007669"/>
    <property type="project" value="UniProtKB-UniRule"/>
</dbReference>
<reference evidence="3" key="1">
    <citation type="submission" date="2017-05" db="EMBL/GenBank/DDBJ databases">
        <authorList>
            <person name="Varghese N."/>
            <person name="Submissions S."/>
        </authorList>
    </citation>
    <scope>NUCLEOTIDE SEQUENCE</scope>
    <source>
        <strain evidence="3">Su22</strain>
    </source>
</reference>
<dbReference type="RefSeq" id="WP_283407662.1">
    <property type="nucleotide sequence ID" value="NZ_FXUF01000001.1"/>
</dbReference>
<keyword evidence="1" id="KW-0501">Molybdenum cofactor biosynthesis</keyword>
<dbReference type="InterPro" id="IPR038987">
    <property type="entry name" value="MoeA-like"/>
</dbReference>
<dbReference type="CDD" id="cd03522">
    <property type="entry name" value="MoeA_like"/>
    <property type="match status" value="1"/>
</dbReference>
<keyword evidence="1" id="KW-0500">Molybdenum</keyword>
<dbReference type="PANTHER" id="PTHR10192">
    <property type="entry name" value="MOLYBDOPTERIN BIOSYNTHESIS PROTEIN"/>
    <property type="match status" value="1"/>
</dbReference>
<organism evidence="3 4">
    <name type="scientific">Anoxynatronum buryatiense</name>
    <dbReference type="NCBI Taxonomy" id="489973"/>
    <lineage>
        <taxon>Bacteria</taxon>
        <taxon>Bacillati</taxon>
        <taxon>Bacillota</taxon>
        <taxon>Clostridia</taxon>
        <taxon>Eubacteriales</taxon>
        <taxon>Clostridiaceae</taxon>
        <taxon>Anoxynatronum</taxon>
    </lineage>
</organism>
<protein>
    <recommendedName>
        <fullName evidence="1">Molybdopterin molybdenumtransferase</fullName>
        <ecNumber evidence="1">2.10.1.1</ecNumber>
    </recommendedName>
</protein>
<name>A0AA45WSY8_9CLOT</name>
<dbReference type="Proteomes" id="UP001158066">
    <property type="component" value="Unassembled WGS sequence"/>
</dbReference>
<evidence type="ECO:0000313" key="4">
    <source>
        <dbReference type="Proteomes" id="UP001158066"/>
    </source>
</evidence>
<dbReference type="EC" id="2.10.1.1" evidence="1"/>
<sequence length="339" mass="37161">MKRIPVQEAVGMVMCHDMTQILPGQKKGPLFKRGHVVAQEDISQLLDLGKKHLYVWDLNAGFVHEDEAAQRMAKAMAGQGITLTTPSEGKVQMMASTDGLIKINLQGLEAINCIEDVMVASIHENQSVKEGDPLAGTRIIPLVIKERELAMLEKVCESYRPIFEVKPFRKLNIGIVTTGSEVFEGRIKDGFGPVLRQKISASGSCVLDQVFVSDSIQMIVEAIHRFRDQGADLILVTGGMSVDPDDVTPEGIRQAGAHIVTYGAPVLPGAMFLLAYLNQIPVLGLPGCVMYNRTSVFDLVYPRIQAGEILGRKDIIRWAHGGFCLGCETCRWPNCSFGK</sequence>
<comment type="similarity">
    <text evidence="1">Belongs to the MoeA family.</text>
</comment>